<protein>
    <recommendedName>
        <fullName evidence="11">Acireductone dioxygenase</fullName>
    </recommendedName>
    <alternativeName>
        <fullName evidence="11">Acireductone dioxygenase (Fe(2+)-requiring)</fullName>
        <shortName evidence="11">ARD'</shortName>
        <shortName evidence="11">Fe-ARD</shortName>
        <ecNumber evidence="11">1.13.11.54</ecNumber>
    </alternativeName>
    <alternativeName>
        <fullName evidence="11">Acireductone dioxygenase (Ni(2+)-requiring)</fullName>
        <shortName evidence="11">ARD</shortName>
        <shortName evidence="11">Ni-ARD</shortName>
        <ecNumber evidence="11">1.13.11.53</ecNumber>
    </alternativeName>
</protein>
<dbReference type="FunFam" id="2.60.120.10:FF:000099">
    <property type="entry name" value="1,2-dihydroxy-3-keto-5-methylthiopentene dioxygenase"/>
    <property type="match status" value="1"/>
</dbReference>
<comment type="catalytic activity">
    <reaction evidence="1 11">
        <text>1,2-dihydroxy-5-(methylsulfanyl)pent-1-en-3-one + O2 = 4-methylsulfanyl-2-oxobutanoate + formate + 2 H(+)</text>
        <dbReference type="Rhea" id="RHEA:24504"/>
        <dbReference type="ChEBI" id="CHEBI:15378"/>
        <dbReference type="ChEBI" id="CHEBI:15379"/>
        <dbReference type="ChEBI" id="CHEBI:15740"/>
        <dbReference type="ChEBI" id="CHEBI:16723"/>
        <dbReference type="ChEBI" id="CHEBI:49252"/>
        <dbReference type="EC" id="1.13.11.54"/>
    </reaction>
</comment>
<dbReference type="UniPathway" id="UPA00904">
    <property type="reaction ID" value="UER00878"/>
</dbReference>
<evidence type="ECO:0000256" key="5">
    <source>
        <dbReference type="ARBA" id="ARBA00022723"/>
    </source>
</evidence>
<evidence type="ECO:0000256" key="10">
    <source>
        <dbReference type="ARBA" id="ARBA00023242"/>
    </source>
</evidence>
<sequence>MLSHASLLPENKVIQAWYHDNNDTKPPTTPHRPFPDEPVSLAFLATMGVELTYMTLPPPNDVDLHMARLCEERQYKHHDQLTLSFETDEGGWLPRIYTEHMHPDEEIRYVLEGDAYMDVRDPDDRWIRFHLVPGVLLVVPAGLYHRFTLTTSNRLKVVRLFKNPGGWISIVRDAESDKAACHQAYLEAFRHKDATPKAARE</sequence>
<comment type="pathway">
    <text evidence="11">Amino-acid biosynthesis; L-methionine biosynthesis via salvage pathway; L-methionine from S-methyl-5-thio-alpha-D-ribose 1-phosphate: step 5/6.</text>
</comment>
<keyword evidence="7 11" id="KW-0560">Oxidoreductase</keyword>
<evidence type="ECO:0000256" key="11">
    <source>
        <dbReference type="HAMAP-Rule" id="MF_03154"/>
    </source>
</evidence>
<keyword evidence="2 11" id="KW-0963">Cytoplasm</keyword>
<evidence type="ECO:0000313" key="13">
    <source>
        <dbReference type="Proteomes" id="UP000318582"/>
    </source>
</evidence>
<comment type="subcellular location">
    <subcellularLocation>
        <location evidence="11">Cytoplasm</location>
    </subcellularLocation>
    <subcellularLocation>
        <location evidence="11">Nucleus</location>
    </subcellularLocation>
</comment>
<dbReference type="AlphaFoldDB" id="A0A507EE38"/>
<keyword evidence="13" id="KW-1185">Reference proteome</keyword>
<proteinExistence type="inferred from homology"/>
<keyword evidence="6 11" id="KW-0223">Dioxygenase</keyword>
<feature type="binding site" evidence="11">
    <location>
        <position position="145"/>
    </location>
    <ligand>
        <name>Ni(2+)</name>
        <dbReference type="ChEBI" id="CHEBI:49786"/>
        <note>for nickel-dependent acireductone dioxygenase activity</note>
    </ligand>
</feature>
<comment type="catalytic activity">
    <reaction evidence="11">
        <text>1,2-dihydroxy-5-(methylsulfanyl)pent-1-en-3-one + O2 = 3-(methylsulfanyl)propanoate + CO + formate + 2 H(+)</text>
        <dbReference type="Rhea" id="RHEA:14161"/>
        <dbReference type="ChEBI" id="CHEBI:15378"/>
        <dbReference type="ChEBI" id="CHEBI:15379"/>
        <dbReference type="ChEBI" id="CHEBI:15740"/>
        <dbReference type="ChEBI" id="CHEBI:17245"/>
        <dbReference type="ChEBI" id="CHEBI:49016"/>
        <dbReference type="ChEBI" id="CHEBI:49252"/>
        <dbReference type="EC" id="1.13.11.53"/>
    </reaction>
</comment>
<dbReference type="Gene3D" id="2.60.120.10">
    <property type="entry name" value="Jelly Rolls"/>
    <property type="match status" value="1"/>
</dbReference>
<dbReference type="STRING" id="109895.A0A507EE38"/>
<dbReference type="GO" id="GO:0010308">
    <property type="term" value="F:acireductone dioxygenase (Ni2+-requiring) activity"/>
    <property type="evidence" value="ECO:0007669"/>
    <property type="project" value="UniProtKB-UniRule"/>
</dbReference>
<feature type="binding site" evidence="11">
    <location>
        <position position="100"/>
    </location>
    <ligand>
        <name>Ni(2+)</name>
        <dbReference type="ChEBI" id="CHEBI:49786"/>
        <note>for nickel-dependent acireductone dioxygenase activity</note>
    </ligand>
</feature>
<feature type="binding site" evidence="11">
    <location>
        <position position="100"/>
    </location>
    <ligand>
        <name>Fe(2+)</name>
        <dbReference type="ChEBI" id="CHEBI:29033"/>
        <note>for iron-dependent acireductone dioxygenase activity</note>
    </ligand>
</feature>
<dbReference type="EC" id="1.13.11.54" evidence="11"/>
<dbReference type="InterPro" id="IPR014710">
    <property type="entry name" value="RmlC-like_jellyroll"/>
</dbReference>
<evidence type="ECO:0000256" key="8">
    <source>
        <dbReference type="ARBA" id="ARBA00023004"/>
    </source>
</evidence>
<dbReference type="GO" id="GO:0019509">
    <property type="term" value="P:L-methionine salvage from methylthioadenosine"/>
    <property type="evidence" value="ECO:0007669"/>
    <property type="project" value="UniProtKB-UniRule"/>
</dbReference>
<dbReference type="Pfam" id="PF03079">
    <property type="entry name" value="ARD"/>
    <property type="match status" value="1"/>
</dbReference>
<organism evidence="12 13">
    <name type="scientific">Powellomyces hirtus</name>
    <dbReference type="NCBI Taxonomy" id="109895"/>
    <lineage>
        <taxon>Eukaryota</taxon>
        <taxon>Fungi</taxon>
        <taxon>Fungi incertae sedis</taxon>
        <taxon>Chytridiomycota</taxon>
        <taxon>Chytridiomycota incertae sedis</taxon>
        <taxon>Chytridiomycetes</taxon>
        <taxon>Spizellomycetales</taxon>
        <taxon>Powellomycetaceae</taxon>
        <taxon>Powellomyces</taxon>
    </lineage>
</organism>
<gene>
    <name evidence="12" type="primary">ADI1A</name>
    <name evidence="11" type="synonym">ADI1</name>
    <name evidence="12" type="ORF">PhCBS80983_g00681</name>
</gene>
<dbReference type="InterPro" id="IPR027496">
    <property type="entry name" value="ARD_euk"/>
</dbReference>
<evidence type="ECO:0000256" key="1">
    <source>
        <dbReference type="ARBA" id="ARBA00000428"/>
    </source>
</evidence>
<evidence type="ECO:0000313" key="12">
    <source>
        <dbReference type="EMBL" id="TPX62104.1"/>
    </source>
</evidence>
<comment type="function">
    <text evidence="11">Catalyzes 2 different reactions between oxygen and the acireductone 1,2-dihydroxy-3-keto-5-methylthiopentene (DHK-MTPene) depending upon the metal bound in the active site. Fe-containing acireductone dioxygenase (Fe-ARD) produces formate and 2-keto-4-methylthiobutyrate (KMTB), the alpha-ketoacid precursor of methionine in the methionine recycle pathway. Ni-containing acireductone dioxygenase (Ni-ARD) produces methylthiopropionate, carbon monoxide and formate, and does not lie on the methionine recycle pathway.</text>
</comment>
<dbReference type="GO" id="GO:0016151">
    <property type="term" value="F:nickel cation binding"/>
    <property type="evidence" value="ECO:0007669"/>
    <property type="project" value="UniProtKB-UniRule"/>
</dbReference>
<reference evidence="12 13" key="1">
    <citation type="journal article" date="2019" name="Sci. Rep.">
        <title>Comparative genomics of chytrid fungi reveal insights into the obligate biotrophic and pathogenic lifestyle of Synchytrium endobioticum.</title>
        <authorList>
            <person name="van de Vossenberg B.T.L.H."/>
            <person name="Warris S."/>
            <person name="Nguyen H.D.T."/>
            <person name="van Gent-Pelzer M.P.E."/>
            <person name="Joly D.L."/>
            <person name="van de Geest H.C."/>
            <person name="Bonants P.J.M."/>
            <person name="Smith D.S."/>
            <person name="Levesque C.A."/>
            <person name="van der Lee T.A.J."/>
        </authorList>
    </citation>
    <scope>NUCLEOTIDE SEQUENCE [LARGE SCALE GENOMIC DNA]</scope>
    <source>
        <strain evidence="12 13">CBS 809.83</strain>
    </source>
</reference>
<feature type="binding site" evidence="11">
    <location>
        <position position="102"/>
    </location>
    <ligand>
        <name>Ni(2+)</name>
        <dbReference type="ChEBI" id="CHEBI:49786"/>
        <note>for nickel-dependent acireductone dioxygenase activity</note>
    </ligand>
</feature>
<evidence type="ECO:0000256" key="3">
    <source>
        <dbReference type="ARBA" id="ARBA00022596"/>
    </source>
</evidence>
<evidence type="ECO:0000256" key="4">
    <source>
        <dbReference type="ARBA" id="ARBA00022605"/>
    </source>
</evidence>
<dbReference type="Proteomes" id="UP000318582">
    <property type="component" value="Unassembled WGS sequence"/>
</dbReference>
<evidence type="ECO:0000256" key="9">
    <source>
        <dbReference type="ARBA" id="ARBA00023167"/>
    </source>
</evidence>
<comment type="similarity">
    <text evidence="11">Belongs to the acireductone dioxygenase (ARD) family.</text>
</comment>
<dbReference type="HAMAP" id="MF_03154">
    <property type="entry name" value="Salvage_MtnD_euk"/>
    <property type="match status" value="1"/>
</dbReference>
<dbReference type="PANTHER" id="PTHR23418:SF0">
    <property type="entry name" value="ACIREDUCTONE DIOXYGENASE"/>
    <property type="match status" value="1"/>
</dbReference>
<dbReference type="InterPro" id="IPR004313">
    <property type="entry name" value="ARD"/>
</dbReference>
<name>A0A507EE38_9FUNG</name>
<keyword evidence="5 11" id="KW-0479">Metal-binding</keyword>
<dbReference type="SUPFAM" id="SSF51182">
    <property type="entry name" value="RmlC-like cupins"/>
    <property type="match status" value="1"/>
</dbReference>
<dbReference type="GO" id="GO:0005737">
    <property type="term" value="C:cytoplasm"/>
    <property type="evidence" value="ECO:0007669"/>
    <property type="project" value="UniProtKB-SubCell"/>
</dbReference>
<dbReference type="CDD" id="cd02232">
    <property type="entry name" value="cupin_ARD"/>
    <property type="match status" value="1"/>
</dbReference>
<dbReference type="InterPro" id="IPR011051">
    <property type="entry name" value="RmlC_Cupin_sf"/>
</dbReference>
<keyword evidence="4 11" id="KW-0028">Amino-acid biosynthesis</keyword>
<evidence type="ECO:0000256" key="2">
    <source>
        <dbReference type="ARBA" id="ARBA00022490"/>
    </source>
</evidence>
<dbReference type="GO" id="GO:0010309">
    <property type="term" value="F:acireductone dioxygenase [iron(II)-requiring] activity"/>
    <property type="evidence" value="ECO:0007669"/>
    <property type="project" value="UniProtKB-UniRule"/>
</dbReference>
<dbReference type="PANTHER" id="PTHR23418">
    <property type="entry name" value="ACIREDUCTONE DIOXYGENASE"/>
    <property type="match status" value="1"/>
</dbReference>
<comment type="cofactor">
    <cofactor evidence="11">
        <name>Fe(2+)</name>
        <dbReference type="ChEBI" id="CHEBI:29033"/>
    </cofactor>
    <cofactor evidence="11">
        <name>Ni(2+)</name>
        <dbReference type="ChEBI" id="CHEBI:49786"/>
    </cofactor>
    <text evidence="11">Binds either 1 Fe or Ni cation per monomer. Iron-binding promotes an acireductone dioxygenase reaction producing 2-keto-4-methylthiobutyrate, while nickel-binding promotes an acireductone dioxygenase reaction producing 3-(methylsulfanyl)propanoate.</text>
</comment>
<keyword evidence="3 11" id="KW-0533">Nickel</keyword>
<feature type="binding site" evidence="11">
    <location>
        <position position="106"/>
    </location>
    <ligand>
        <name>Fe(2+)</name>
        <dbReference type="ChEBI" id="CHEBI:29033"/>
        <note>for iron-dependent acireductone dioxygenase activity</note>
    </ligand>
</feature>
<evidence type="ECO:0000256" key="7">
    <source>
        <dbReference type="ARBA" id="ARBA00023002"/>
    </source>
</evidence>
<dbReference type="GO" id="GO:0005634">
    <property type="term" value="C:nucleus"/>
    <property type="evidence" value="ECO:0007669"/>
    <property type="project" value="UniProtKB-SubCell"/>
</dbReference>
<comment type="caution">
    <text evidence="12">The sequence shown here is derived from an EMBL/GenBank/DDBJ whole genome shotgun (WGS) entry which is preliminary data.</text>
</comment>
<evidence type="ECO:0000256" key="6">
    <source>
        <dbReference type="ARBA" id="ARBA00022964"/>
    </source>
</evidence>
<dbReference type="EC" id="1.13.11.53" evidence="11"/>
<feature type="binding site" evidence="11">
    <location>
        <position position="106"/>
    </location>
    <ligand>
        <name>Ni(2+)</name>
        <dbReference type="ChEBI" id="CHEBI:49786"/>
        <note>for nickel-dependent acireductone dioxygenase activity</note>
    </ligand>
</feature>
<dbReference type="GO" id="GO:0005506">
    <property type="term" value="F:iron ion binding"/>
    <property type="evidence" value="ECO:0007669"/>
    <property type="project" value="UniProtKB-UniRule"/>
</dbReference>
<feature type="binding site" evidence="11">
    <location>
        <position position="102"/>
    </location>
    <ligand>
        <name>Fe(2+)</name>
        <dbReference type="ChEBI" id="CHEBI:29033"/>
        <note>for iron-dependent acireductone dioxygenase activity</note>
    </ligand>
</feature>
<keyword evidence="8 11" id="KW-0408">Iron</keyword>
<accession>A0A507EE38</accession>
<dbReference type="EMBL" id="QEAQ01000004">
    <property type="protein sequence ID" value="TPX62104.1"/>
    <property type="molecule type" value="Genomic_DNA"/>
</dbReference>
<feature type="binding site" evidence="11">
    <location>
        <position position="145"/>
    </location>
    <ligand>
        <name>Fe(2+)</name>
        <dbReference type="ChEBI" id="CHEBI:29033"/>
        <note>for iron-dependent acireductone dioxygenase activity</note>
    </ligand>
</feature>
<keyword evidence="10 11" id="KW-0539">Nucleus</keyword>
<keyword evidence="9 11" id="KW-0486">Methionine biosynthesis</keyword>